<dbReference type="Pfam" id="PF05128">
    <property type="entry name" value="DUF697"/>
    <property type="match status" value="1"/>
</dbReference>
<dbReference type="GeneID" id="93337069"/>
<keyword evidence="4 5" id="KW-0472">Membrane</keyword>
<keyword evidence="2 5" id="KW-0812">Transmembrane</keyword>
<evidence type="ECO:0000256" key="4">
    <source>
        <dbReference type="ARBA" id="ARBA00023136"/>
    </source>
</evidence>
<accession>A0A1T4WGB6</accession>
<evidence type="ECO:0000256" key="3">
    <source>
        <dbReference type="ARBA" id="ARBA00022989"/>
    </source>
</evidence>
<evidence type="ECO:0000256" key="2">
    <source>
        <dbReference type="ARBA" id="ARBA00022692"/>
    </source>
</evidence>
<dbReference type="Proteomes" id="UP000190286">
    <property type="component" value="Unassembled WGS sequence"/>
</dbReference>
<dbReference type="EMBL" id="FUYF01000002">
    <property type="protein sequence ID" value="SKA76363.1"/>
    <property type="molecule type" value="Genomic_DNA"/>
</dbReference>
<evidence type="ECO:0000256" key="5">
    <source>
        <dbReference type="SAM" id="Phobius"/>
    </source>
</evidence>
<dbReference type="GO" id="GO:0016020">
    <property type="term" value="C:membrane"/>
    <property type="evidence" value="ECO:0007669"/>
    <property type="project" value="UniProtKB-SubCell"/>
</dbReference>
<dbReference type="AlphaFoldDB" id="A0A1T4WGB6"/>
<organism evidence="6 7">
    <name type="scientific">Gemmiger formicilis</name>
    <dbReference type="NCBI Taxonomy" id="745368"/>
    <lineage>
        <taxon>Bacteria</taxon>
        <taxon>Bacillati</taxon>
        <taxon>Bacillota</taxon>
        <taxon>Clostridia</taxon>
        <taxon>Eubacteriales</taxon>
        <taxon>Gemmiger</taxon>
    </lineage>
</organism>
<evidence type="ECO:0000256" key="1">
    <source>
        <dbReference type="ARBA" id="ARBA00004141"/>
    </source>
</evidence>
<comment type="subcellular location">
    <subcellularLocation>
        <location evidence="1">Membrane</location>
        <topology evidence="1">Multi-pass membrane protein</topology>
    </subcellularLocation>
</comment>
<gene>
    <name evidence="6" type="ORF">SAMN02745178_00578</name>
</gene>
<dbReference type="RefSeq" id="WP_078783589.1">
    <property type="nucleotide sequence ID" value="NZ_FUYF01000002.1"/>
</dbReference>
<dbReference type="OrthoDB" id="9255830at2"/>
<sequence length="165" mass="17033">MDLNKELRELELTELNEKAENAVAVAVASTAVTGFVPIPFADAPLLIAQQVGLMASICAIYKIDIEKDGLKMLATAAIGAGGAVVVGKTLATNLLKMIPGIGTAAGGVVSGGTAGVVTLAMGKAFIEVCKMVKVGKLSEADLTSSKGTEIMKQQFREQLTKAKKK</sequence>
<feature type="transmembrane region" description="Helical" evidence="5">
    <location>
        <begin position="97"/>
        <end position="121"/>
    </location>
</feature>
<evidence type="ECO:0000313" key="6">
    <source>
        <dbReference type="EMBL" id="SKA76363.1"/>
    </source>
</evidence>
<evidence type="ECO:0000313" key="7">
    <source>
        <dbReference type="Proteomes" id="UP000190286"/>
    </source>
</evidence>
<feature type="transmembrane region" description="Helical" evidence="5">
    <location>
        <begin position="70"/>
        <end position="91"/>
    </location>
</feature>
<keyword evidence="7" id="KW-1185">Reference proteome</keyword>
<dbReference type="STRING" id="745368.SAMN02745178_00578"/>
<dbReference type="InterPro" id="IPR021147">
    <property type="entry name" value="DUF697"/>
</dbReference>
<proteinExistence type="predicted"/>
<reference evidence="6 7" key="1">
    <citation type="submission" date="2017-02" db="EMBL/GenBank/DDBJ databases">
        <authorList>
            <person name="Peterson S.W."/>
        </authorList>
    </citation>
    <scope>NUCLEOTIDE SEQUENCE [LARGE SCALE GENOMIC DNA]</scope>
    <source>
        <strain evidence="6 7">ATCC 27749</strain>
    </source>
</reference>
<keyword evidence="3 5" id="KW-1133">Transmembrane helix</keyword>
<name>A0A1T4WGB6_9FIRM</name>
<protein>
    <submittedName>
        <fullName evidence="6">Uncharacterized conserved protein, DUF697 family</fullName>
    </submittedName>
</protein>